<gene>
    <name evidence="3" type="ORF">GFK26_20460</name>
</gene>
<dbReference type="InterPro" id="IPR009468">
    <property type="entry name" value="DUF1090"/>
</dbReference>
<reference evidence="3 4" key="1">
    <citation type="submission" date="2019-10" db="EMBL/GenBank/DDBJ databases">
        <title>Complete genome sequence of Variovorax paradoxus 5C-2.</title>
        <authorList>
            <person name="Gogoleva N.E."/>
            <person name="Balkin A.S."/>
        </authorList>
    </citation>
    <scope>NUCLEOTIDE SEQUENCE [LARGE SCALE GENOMIC DNA]</scope>
    <source>
        <strain evidence="3 4">5C-2</strain>
    </source>
</reference>
<accession>A0A5Q0M8X6</accession>
<sequence length="113" mass="12593">MRPKPRLLALALTLAIPAAFAQAEPSAQPLNAENCAAQEAVLEREMALARSRGQMLRRRELADTLSALQLRCQALAPVSREVRIEKLEHEIRTLRAELERAEAQLRSVKSESP</sequence>
<dbReference type="Proteomes" id="UP000326780">
    <property type="component" value="Chromosome"/>
</dbReference>
<keyword evidence="1" id="KW-0175">Coiled coil</keyword>
<evidence type="ECO:0000256" key="1">
    <source>
        <dbReference type="SAM" id="Coils"/>
    </source>
</evidence>
<evidence type="ECO:0000313" key="4">
    <source>
        <dbReference type="Proteomes" id="UP000326780"/>
    </source>
</evidence>
<name>A0A5Q0M8X6_VARPD</name>
<proteinExistence type="predicted"/>
<dbReference type="EMBL" id="CP045644">
    <property type="protein sequence ID" value="QFZ84965.1"/>
    <property type="molecule type" value="Genomic_DNA"/>
</dbReference>
<evidence type="ECO:0000256" key="2">
    <source>
        <dbReference type="SAM" id="SignalP"/>
    </source>
</evidence>
<dbReference type="AlphaFoldDB" id="A0A5Q0M8X6"/>
<protein>
    <submittedName>
        <fullName evidence="3">DUF1090 family protein</fullName>
    </submittedName>
</protein>
<dbReference type="Pfam" id="PF06476">
    <property type="entry name" value="DUF1090"/>
    <property type="match status" value="1"/>
</dbReference>
<feature type="signal peptide" evidence="2">
    <location>
        <begin position="1"/>
        <end position="23"/>
    </location>
</feature>
<feature type="chain" id="PRO_5024879984" evidence="2">
    <location>
        <begin position="24"/>
        <end position="113"/>
    </location>
</feature>
<keyword evidence="2" id="KW-0732">Signal</keyword>
<feature type="coiled-coil region" evidence="1">
    <location>
        <begin position="84"/>
        <end position="111"/>
    </location>
</feature>
<evidence type="ECO:0000313" key="3">
    <source>
        <dbReference type="EMBL" id="QFZ84965.1"/>
    </source>
</evidence>
<organism evidence="3 4">
    <name type="scientific">Variovorax paradoxus</name>
    <dbReference type="NCBI Taxonomy" id="34073"/>
    <lineage>
        <taxon>Bacteria</taxon>
        <taxon>Pseudomonadati</taxon>
        <taxon>Pseudomonadota</taxon>
        <taxon>Betaproteobacteria</taxon>
        <taxon>Burkholderiales</taxon>
        <taxon>Comamonadaceae</taxon>
        <taxon>Variovorax</taxon>
    </lineage>
</organism>